<keyword evidence="1" id="KW-0001">2Fe-2S</keyword>
<dbReference type="SUPFAM" id="SSF50022">
    <property type="entry name" value="ISP domain"/>
    <property type="match status" value="1"/>
</dbReference>
<evidence type="ECO:0000256" key="2">
    <source>
        <dbReference type="ARBA" id="ARBA00022723"/>
    </source>
</evidence>
<evidence type="ECO:0000256" key="3">
    <source>
        <dbReference type="ARBA" id="ARBA00023004"/>
    </source>
</evidence>
<dbReference type="EMBL" id="VDCQ01000029">
    <property type="protein sequence ID" value="TNJ64445.1"/>
    <property type="molecule type" value="Genomic_DNA"/>
</dbReference>
<keyword evidence="3" id="KW-0408">Iron</keyword>
<comment type="caution">
    <text evidence="6">The sequence shown here is derived from an EMBL/GenBank/DDBJ whole genome shotgun (WGS) entry which is preliminary data.</text>
</comment>
<keyword evidence="2" id="KW-0479">Metal-binding</keyword>
<protein>
    <submittedName>
        <fullName evidence="6">Rieske (2Fe-2S) protein</fullName>
    </submittedName>
</protein>
<evidence type="ECO:0000313" key="7">
    <source>
        <dbReference type="Proteomes" id="UP000307943"/>
    </source>
</evidence>
<name>A0A5C4T6J9_9BACL</name>
<dbReference type="PROSITE" id="PS51296">
    <property type="entry name" value="RIESKE"/>
    <property type="match status" value="1"/>
</dbReference>
<dbReference type="OrthoDB" id="9795104at2"/>
<evidence type="ECO:0000256" key="4">
    <source>
        <dbReference type="ARBA" id="ARBA00023014"/>
    </source>
</evidence>
<dbReference type="Proteomes" id="UP000307943">
    <property type="component" value="Unassembled WGS sequence"/>
</dbReference>
<dbReference type="RefSeq" id="WP_139604038.1">
    <property type="nucleotide sequence ID" value="NZ_VDCQ01000029.1"/>
</dbReference>
<evidence type="ECO:0000259" key="5">
    <source>
        <dbReference type="PROSITE" id="PS51296"/>
    </source>
</evidence>
<sequence>MAVHYVGEAGDIAEGERVIVEIEGRSIGVYRVNGELYALHNRCPHEGAQLCKGQICGTTMPSPVYEYEYGRKGELVRCPWHGWEFDIKTGKSIFSDKVRTRSYKVQVDEGKVGIVL</sequence>
<dbReference type="InterPro" id="IPR017941">
    <property type="entry name" value="Rieske_2Fe-2S"/>
</dbReference>
<gene>
    <name evidence="6" type="ORF">FE784_20195</name>
</gene>
<dbReference type="GO" id="GO:0051537">
    <property type="term" value="F:2 iron, 2 sulfur cluster binding"/>
    <property type="evidence" value="ECO:0007669"/>
    <property type="project" value="UniProtKB-KW"/>
</dbReference>
<evidence type="ECO:0000313" key="6">
    <source>
        <dbReference type="EMBL" id="TNJ64445.1"/>
    </source>
</evidence>
<dbReference type="PANTHER" id="PTHR21496">
    <property type="entry name" value="FERREDOXIN-RELATED"/>
    <property type="match status" value="1"/>
</dbReference>
<feature type="domain" description="Rieske" evidence="5">
    <location>
        <begin position="4"/>
        <end position="114"/>
    </location>
</feature>
<reference evidence="6 7" key="1">
    <citation type="submission" date="2019-05" db="EMBL/GenBank/DDBJ databases">
        <title>We sequenced the genome of Paenibacillus hemerocallicola KCTC 33185 for further insight into its adaptation and study the phylogeny of Paenibacillus.</title>
        <authorList>
            <person name="Narsing Rao M.P."/>
        </authorList>
    </citation>
    <scope>NUCLEOTIDE SEQUENCE [LARGE SCALE GENOMIC DNA]</scope>
    <source>
        <strain evidence="6 7">KCTC 33185</strain>
    </source>
</reference>
<dbReference type="GO" id="GO:0016705">
    <property type="term" value="F:oxidoreductase activity, acting on paired donors, with incorporation or reduction of molecular oxygen"/>
    <property type="evidence" value="ECO:0007669"/>
    <property type="project" value="UniProtKB-ARBA"/>
</dbReference>
<evidence type="ECO:0000256" key="1">
    <source>
        <dbReference type="ARBA" id="ARBA00022714"/>
    </source>
</evidence>
<proteinExistence type="predicted"/>
<dbReference type="GO" id="GO:0004497">
    <property type="term" value="F:monooxygenase activity"/>
    <property type="evidence" value="ECO:0007669"/>
    <property type="project" value="UniProtKB-ARBA"/>
</dbReference>
<dbReference type="PANTHER" id="PTHR21496:SF23">
    <property type="entry name" value="3-PHENYLPROPIONATE_CINNAMIC ACID DIOXYGENASE FERREDOXIN SUBUNIT"/>
    <property type="match status" value="1"/>
</dbReference>
<accession>A0A5C4T6J9</accession>
<keyword evidence="4" id="KW-0411">Iron-sulfur</keyword>
<keyword evidence="7" id="KW-1185">Reference proteome</keyword>
<dbReference type="GO" id="GO:0046872">
    <property type="term" value="F:metal ion binding"/>
    <property type="evidence" value="ECO:0007669"/>
    <property type="project" value="UniProtKB-KW"/>
</dbReference>
<dbReference type="InterPro" id="IPR036922">
    <property type="entry name" value="Rieske_2Fe-2S_sf"/>
</dbReference>
<dbReference type="AlphaFoldDB" id="A0A5C4T6J9"/>
<organism evidence="6 7">
    <name type="scientific">Paenibacillus hemerocallicola</name>
    <dbReference type="NCBI Taxonomy" id="1172614"/>
    <lineage>
        <taxon>Bacteria</taxon>
        <taxon>Bacillati</taxon>
        <taxon>Bacillota</taxon>
        <taxon>Bacilli</taxon>
        <taxon>Bacillales</taxon>
        <taxon>Paenibacillaceae</taxon>
        <taxon>Paenibacillus</taxon>
    </lineage>
</organism>
<dbReference type="Gene3D" id="2.102.10.10">
    <property type="entry name" value="Rieske [2Fe-2S] iron-sulphur domain"/>
    <property type="match status" value="1"/>
</dbReference>
<dbReference type="Pfam" id="PF00355">
    <property type="entry name" value="Rieske"/>
    <property type="match status" value="1"/>
</dbReference>